<dbReference type="Gramene" id="TuG1812G0700004293.01.T01">
    <property type="protein sequence ID" value="TuG1812G0700004293.01.T01.cds277489"/>
    <property type="gene ID" value="TuG1812G0700004293.01"/>
</dbReference>
<dbReference type="Proteomes" id="UP000015106">
    <property type="component" value="Chromosome 7"/>
</dbReference>
<evidence type="ECO:0000313" key="3">
    <source>
        <dbReference type="Proteomes" id="UP000015106"/>
    </source>
</evidence>
<keyword evidence="3" id="KW-1185">Reference proteome</keyword>
<accession>A0A8R7R1X2</accession>
<name>A0A8R7R1X2_TRIUA</name>
<organism evidence="2 3">
    <name type="scientific">Triticum urartu</name>
    <name type="common">Red wild einkorn</name>
    <name type="synonym">Crithodium urartu</name>
    <dbReference type="NCBI Taxonomy" id="4572"/>
    <lineage>
        <taxon>Eukaryota</taxon>
        <taxon>Viridiplantae</taxon>
        <taxon>Streptophyta</taxon>
        <taxon>Embryophyta</taxon>
        <taxon>Tracheophyta</taxon>
        <taxon>Spermatophyta</taxon>
        <taxon>Magnoliopsida</taxon>
        <taxon>Liliopsida</taxon>
        <taxon>Poales</taxon>
        <taxon>Poaceae</taxon>
        <taxon>BOP clade</taxon>
        <taxon>Pooideae</taxon>
        <taxon>Triticodae</taxon>
        <taxon>Triticeae</taxon>
        <taxon>Triticinae</taxon>
        <taxon>Triticum</taxon>
    </lineage>
</organism>
<proteinExistence type="predicted"/>
<evidence type="ECO:0000256" key="1">
    <source>
        <dbReference type="SAM" id="MobiDB-lite"/>
    </source>
</evidence>
<sequence length="242" mass="26013">MASSPASSLFISGVDALLHLAKELRTEHRRPGRDQAAVRREGLASGLEHHVGALLCEEKVTQVHVKVGWGNGDECRRGGLRRLHRAEVADDDEVAPDGEGVPPEMFRFLQGLRSDELGVPPARQAGEVVQRLRRQRQRLILRLAGEAELVLRPHRPGGVFREDEAEGYVARVLRLVAIGVVEDEPAVASHGERAGLEGLACGDALGARVEVDREVVGSGRRVGDKGGGGPRWLAAGSGCRHG</sequence>
<dbReference type="AlphaFoldDB" id="A0A8R7R1X2"/>
<reference evidence="2" key="3">
    <citation type="submission" date="2022-06" db="UniProtKB">
        <authorList>
            <consortium name="EnsemblPlants"/>
        </authorList>
    </citation>
    <scope>IDENTIFICATION</scope>
</reference>
<dbReference type="EnsemblPlants" id="TuG1812G0700004293.01.T01">
    <property type="protein sequence ID" value="TuG1812G0700004293.01.T01.cds277489"/>
    <property type="gene ID" value="TuG1812G0700004293.01"/>
</dbReference>
<evidence type="ECO:0000313" key="2">
    <source>
        <dbReference type="EnsemblPlants" id="TuG1812G0700004293.01.T01.cds277489"/>
    </source>
</evidence>
<feature type="region of interest" description="Disordered" evidence="1">
    <location>
        <begin position="218"/>
        <end position="242"/>
    </location>
</feature>
<reference evidence="3" key="1">
    <citation type="journal article" date="2013" name="Nature">
        <title>Draft genome of the wheat A-genome progenitor Triticum urartu.</title>
        <authorList>
            <person name="Ling H.Q."/>
            <person name="Zhao S."/>
            <person name="Liu D."/>
            <person name="Wang J."/>
            <person name="Sun H."/>
            <person name="Zhang C."/>
            <person name="Fan H."/>
            <person name="Li D."/>
            <person name="Dong L."/>
            <person name="Tao Y."/>
            <person name="Gao C."/>
            <person name="Wu H."/>
            <person name="Li Y."/>
            <person name="Cui Y."/>
            <person name="Guo X."/>
            <person name="Zheng S."/>
            <person name="Wang B."/>
            <person name="Yu K."/>
            <person name="Liang Q."/>
            <person name="Yang W."/>
            <person name="Lou X."/>
            <person name="Chen J."/>
            <person name="Feng M."/>
            <person name="Jian J."/>
            <person name="Zhang X."/>
            <person name="Luo G."/>
            <person name="Jiang Y."/>
            <person name="Liu J."/>
            <person name="Wang Z."/>
            <person name="Sha Y."/>
            <person name="Zhang B."/>
            <person name="Wu H."/>
            <person name="Tang D."/>
            <person name="Shen Q."/>
            <person name="Xue P."/>
            <person name="Zou S."/>
            <person name="Wang X."/>
            <person name="Liu X."/>
            <person name="Wang F."/>
            <person name="Yang Y."/>
            <person name="An X."/>
            <person name="Dong Z."/>
            <person name="Zhang K."/>
            <person name="Zhang X."/>
            <person name="Luo M.C."/>
            <person name="Dvorak J."/>
            <person name="Tong Y."/>
            <person name="Wang J."/>
            <person name="Yang H."/>
            <person name="Li Z."/>
            <person name="Wang D."/>
            <person name="Zhang A."/>
            <person name="Wang J."/>
        </authorList>
    </citation>
    <scope>NUCLEOTIDE SEQUENCE</scope>
    <source>
        <strain evidence="3">cv. G1812</strain>
    </source>
</reference>
<reference evidence="2" key="2">
    <citation type="submission" date="2018-03" db="EMBL/GenBank/DDBJ databases">
        <title>The Triticum urartu genome reveals the dynamic nature of wheat genome evolution.</title>
        <authorList>
            <person name="Ling H."/>
            <person name="Ma B."/>
            <person name="Shi X."/>
            <person name="Liu H."/>
            <person name="Dong L."/>
            <person name="Sun H."/>
            <person name="Cao Y."/>
            <person name="Gao Q."/>
            <person name="Zheng S."/>
            <person name="Li Y."/>
            <person name="Yu Y."/>
            <person name="Du H."/>
            <person name="Qi M."/>
            <person name="Li Y."/>
            <person name="Yu H."/>
            <person name="Cui Y."/>
            <person name="Wang N."/>
            <person name="Chen C."/>
            <person name="Wu H."/>
            <person name="Zhao Y."/>
            <person name="Zhang J."/>
            <person name="Li Y."/>
            <person name="Zhou W."/>
            <person name="Zhang B."/>
            <person name="Hu W."/>
            <person name="Eijk M."/>
            <person name="Tang J."/>
            <person name="Witsenboer H."/>
            <person name="Zhao S."/>
            <person name="Li Z."/>
            <person name="Zhang A."/>
            <person name="Wang D."/>
            <person name="Liang C."/>
        </authorList>
    </citation>
    <scope>NUCLEOTIDE SEQUENCE [LARGE SCALE GENOMIC DNA]</scope>
    <source>
        <strain evidence="2">cv. G1812</strain>
    </source>
</reference>
<protein>
    <submittedName>
        <fullName evidence="2">Uncharacterized protein</fullName>
    </submittedName>
</protein>